<dbReference type="Gene3D" id="1.10.4030.10">
    <property type="entry name" value="Porin chaperone SurA, peptide-binding domain"/>
    <property type="match status" value="1"/>
</dbReference>
<dbReference type="Gene3D" id="6.10.140.970">
    <property type="match status" value="1"/>
</dbReference>
<keyword evidence="11" id="KW-0697">Rotamase</keyword>
<organism evidence="14 15">
    <name type="scientific">Spongiibacter thalassae</name>
    <dbReference type="NCBI Taxonomy" id="2721624"/>
    <lineage>
        <taxon>Bacteria</taxon>
        <taxon>Pseudomonadati</taxon>
        <taxon>Pseudomonadota</taxon>
        <taxon>Gammaproteobacteria</taxon>
        <taxon>Cellvibrionales</taxon>
        <taxon>Spongiibacteraceae</taxon>
        <taxon>Spongiibacter</taxon>
    </lineage>
</organism>
<dbReference type="SUPFAM" id="SSF54534">
    <property type="entry name" value="FKBP-like"/>
    <property type="match status" value="1"/>
</dbReference>
<evidence type="ECO:0000259" key="13">
    <source>
        <dbReference type="PROSITE" id="PS50198"/>
    </source>
</evidence>
<keyword evidence="11" id="KW-0413">Isomerase</keyword>
<keyword evidence="3" id="KW-0997">Cell inner membrane</keyword>
<dbReference type="Gene3D" id="3.10.50.40">
    <property type="match status" value="1"/>
</dbReference>
<evidence type="ECO:0000256" key="6">
    <source>
        <dbReference type="ARBA" id="ARBA00023136"/>
    </source>
</evidence>
<evidence type="ECO:0000256" key="10">
    <source>
        <dbReference type="ARBA" id="ARBA00042775"/>
    </source>
</evidence>
<dbReference type="PROSITE" id="PS50198">
    <property type="entry name" value="PPIC_PPIASE_2"/>
    <property type="match status" value="1"/>
</dbReference>
<evidence type="ECO:0000256" key="12">
    <source>
        <dbReference type="SAM" id="Phobius"/>
    </source>
</evidence>
<evidence type="ECO:0000256" key="5">
    <source>
        <dbReference type="ARBA" id="ARBA00022989"/>
    </source>
</evidence>
<dbReference type="InterPro" id="IPR027304">
    <property type="entry name" value="Trigger_fact/SurA_dom_sf"/>
</dbReference>
<evidence type="ECO:0000256" key="7">
    <source>
        <dbReference type="ARBA" id="ARBA00023186"/>
    </source>
</evidence>
<evidence type="ECO:0000313" key="15">
    <source>
        <dbReference type="Proteomes" id="UP000765845"/>
    </source>
</evidence>
<proteinExistence type="inferred from homology"/>
<comment type="subcellular location">
    <subcellularLocation>
        <location evidence="1">Cell inner membrane</location>
        <topology evidence="1">Single-pass type II membrane protein</topology>
        <orientation evidence="1">Periplasmic side</orientation>
    </subcellularLocation>
</comment>
<comment type="similarity">
    <text evidence="8">Belongs to the PpiD chaperone family.</text>
</comment>
<dbReference type="InterPro" id="IPR046357">
    <property type="entry name" value="PPIase_dom_sf"/>
</dbReference>
<gene>
    <name evidence="14" type="ORF">HCU74_07910</name>
</gene>
<dbReference type="Pfam" id="PF00639">
    <property type="entry name" value="Rotamase"/>
    <property type="match status" value="1"/>
</dbReference>
<keyword evidence="4 12" id="KW-0812">Transmembrane</keyword>
<dbReference type="InterPro" id="IPR023058">
    <property type="entry name" value="PPIase_PpiC_CS"/>
</dbReference>
<dbReference type="Pfam" id="PF13624">
    <property type="entry name" value="SurA_N_3"/>
    <property type="match status" value="1"/>
</dbReference>
<dbReference type="PANTHER" id="PTHR47529:SF1">
    <property type="entry name" value="PERIPLASMIC CHAPERONE PPID"/>
    <property type="match status" value="1"/>
</dbReference>
<keyword evidence="6 12" id="KW-0472">Membrane</keyword>
<keyword evidence="5 12" id="KW-1133">Transmembrane helix</keyword>
<reference evidence="14 15" key="1">
    <citation type="submission" date="2020-04" db="EMBL/GenBank/DDBJ databases">
        <authorList>
            <person name="Yoon J."/>
        </authorList>
    </citation>
    <scope>NUCLEOTIDE SEQUENCE [LARGE SCALE GENOMIC DNA]</scope>
    <source>
        <strain evidence="14 15">KMU-166</strain>
    </source>
</reference>
<evidence type="ECO:0000256" key="4">
    <source>
        <dbReference type="ARBA" id="ARBA00022692"/>
    </source>
</evidence>
<evidence type="ECO:0000256" key="1">
    <source>
        <dbReference type="ARBA" id="ARBA00004382"/>
    </source>
</evidence>
<keyword evidence="15" id="KW-1185">Reference proteome</keyword>
<dbReference type="InterPro" id="IPR000297">
    <property type="entry name" value="PPIase_PpiC"/>
</dbReference>
<sequence>MLQNIRNNIQGTAAKVVIAIIVVPFALFGIDSLFSGSAQPPAAIINGEDVSEAELQQAITMQKRRLIGMMGDQVDPAMLDDAVLRKPALDSLIKQQLLLQAAADAGIEVSNQQLNSVIAGMPQFHEDGRFSQERYQQVLRLQGYSSALFKQLLRSDLIIQQLSASMASSAFITADEVDKAIGFVHETRDFHVIELPLSGFLDSVTVSDDEMKAYYDANPQQFQSEPKVKLSYIEIKEEQFYEPVSEKQVQAEYQRYIASLDSSAEREAAHILLEVNDERDRKAAIAELTALKARIEAGDSFADVAKAESEDVGSSSDGGYLGFTAGDSFPPEFEDALAALEVGEISQPVETEAGVHLIKLVSVKEGEVPSLDESRLEITERLRRQKAQPVMVSTVESLRDLVFNAENLRMPAEELGVKVQQSEWLSQSSNDSIFAHEQVRRAAFSAELREQGLNSEVIELSPEHYIVVHVDDYQAPATLAYDDVRENIKVTLRRKKAEAIASETATELREKIAKGESAEALAKARSYTFSTNSDIKRSDISVDGELRQRVFSLAAPTASQPSLGLFKRQNGDYIVLQLLAVEQGSRAQLTPKAIADVERSVMRSASSQAFSAYFNTLWTEAEVKIN</sequence>
<dbReference type="SUPFAM" id="SSF109998">
    <property type="entry name" value="Triger factor/SurA peptide-binding domain-like"/>
    <property type="match status" value="1"/>
</dbReference>
<keyword evidence="2" id="KW-1003">Cell membrane</keyword>
<evidence type="ECO:0000256" key="3">
    <source>
        <dbReference type="ARBA" id="ARBA00022519"/>
    </source>
</evidence>
<feature type="domain" description="PpiC" evidence="13">
    <location>
        <begin position="263"/>
        <end position="362"/>
    </location>
</feature>
<comment type="caution">
    <text evidence="14">The sequence shown here is derived from an EMBL/GenBank/DDBJ whole genome shotgun (WGS) entry which is preliminary data.</text>
</comment>
<accession>A0ABX1GDV4</accession>
<dbReference type="PANTHER" id="PTHR47529">
    <property type="entry name" value="PEPTIDYL-PROLYL CIS-TRANS ISOMERASE D"/>
    <property type="match status" value="1"/>
</dbReference>
<evidence type="ECO:0000256" key="11">
    <source>
        <dbReference type="PROSITE-ProRule" id="PRU00278"/>
    </source>
</evidence>
<evidence type="ECO:0000256" key="9">
    <source>
        <dbReference type="ARBA" id="ARBA00040743"/>
    </source>
</evidence>
<evidence type="ECO:0000256" key="2">
    <source>
        <dbReference type="ARBA" id="ARBA00022475"/>
    </source>
</evidence>
<dbReference type="RefSeq" id="WP_168449844.1">
    <property type="nucleotide sequence ID" value="NZ_JAAWWK010000002.1"/>
</dbReference>
<feature type="transmembrane region" description="Helical" evidence="12">
    <location>
        <begin position="12"/>
        <end position="30"/>
    </location>
</feature>
<dbReference type="Proteomes" id="UP000765845">
    <property type="component" value="Unassembled WGS sequence"/>
</dbReference>
<dbReference type="InterPro" id="IPR052029">
    <property type="entry name" value="PpiD_chaperone"/>
</dbReference>
<evidence type="ECO:0000256" key="8">
    <source>
        <dbReference type="ARBA" id="ARBA00038408"/>
    </source>
</evidence>
<name>A0ABX1GDV4_9GAMM</name>
<dbReference type="PROSITE" id="PS01096">
    <property type="entry name" value="PPIC_PPIASE_1"/>
    <property type="match status" value="1"/>
</dbReference>
<evidence type="ECO:0000313" key="14">
    <source>
        <dbReference type="EMBL" id="NKI17338.1"/>
    </source>
</evidence>
<keyword evidence="7" id="KW-0143">Chaperone</keyword>
<dbReference type="EMBL" id="JAAWWK010000002">
    <property type="protein sequence ID" value="NKI17338.1"/>
    <property type="molecule type" value="Genomic_DNA"/>
</dbReference>
<protein>
    <recommendedName>
        <fullName evidence="9">Periplasmic chaperone PpiD</fullName>
    </recommendedName>
    <alternativeName>
        <fullName evidence="10">Periplasmic folding chaperone</fullName>
    </alternativeName>
</protein>